<evidence type="ECO:0000313" key="2">
    <source>
        <dbReference type="Proteomes" id="UP000029518"/>
    </source>
</evidence>
<dbReference type="HOGENOM" id="CLU_121336_1_0_9"/>
<sequence length="167" mass="18775">MRMIVHDLQEQEFAGWAEGGQGELTVISDNGTIRQCMGCFGCWTRTPGACVIRDGYNNLGELLSQSDELIIISKCMYGSYSPFVLNVLNRSISYVLPYFVTKNGETHHRNRYDHQFALSVHFYGDDITEAEKGTARTLVAANSLNLYSTGNHVYFHDSLHSIKEAVQ</sequence>
<name>A0A089MWI5_PAEBO</name>
<dbReference type="OrthoDB" id="9805976at2"/>
<evidence type="ECO:0000313" key="1">
    <source>
        <dbReference type="EMBL" id="AIQ60779.1"/>
    </source>
</evidence>
<dbReference type="Proteomes" id="UP000029518">
    <property type="component" value="Chromosome"/>
</dbReference>
<dbReference type="EMBL" id="CP009285">
    <property type="protein sequence ID" value="AIQ60779.1"/>
    <property type="molecule type" value="Genomic_DNA"/>
</dbReference>
<dbReference type="SUPFAM" id="SSF52218">
    <property type="entry name" value="Flavoproteins"/>
    <property type="match status" value="1"/>
</dbReference>
<proteinExistence type="predicted"/>
<dbReference type="RefSeq" id="WP_042217372.1">
    <property type="nucleotide sequence ID" value="NZ_CP009285.1"/>
</dbReference>
<reference evidence="1" key="1">
    <citation type="submission" date="2014-08" db="EMBL/GenBank/DDBJ databases">
        <title>Comparative genomics of the Paenibacillus odorifer group.</title>
        <authorList>
            <person name="den Bakker H.C."/>
            <person name="Tsai Y.-C.Y.-C."/>
            <person name="Martin N."/>
            <person name="Korlach J."/>
            <person name="Wiedmann M."/>
        </authorList>
    </citation>
    <scope>NUCLEOTIDE SEQUENCE [LARGE SCALE GENOMIC DNA]</scope>
    <source>
        <strain evidence="1">DSM 13188</strain>
    </source>
</reference>
<gene>
    <name evidence="1" type="ORF">PBOR_30490</name>
</gene>
<protein>
    <submittedName>
        <fullName evidence="1">Flavoprotein</fullName>
    </submittedName>
</protein>
<organism evidence="1 2">
    <name type="scientific">Paenibacillus borealis</name>
    <dbReference type="NCBI Taxonomy" id="160799"/>
    <lineage>
        <taxon>Bacteria</taxon>
        <taxon>Bacillati</taxon>
        <taxon>Bacillota</taxon>
        <taxon>Bacilli</taxon>
        <taxon>Bacillales</taxon>
        <taxon>Paenibacillaceae</taxon>
        <taxon>Paenibacillus</taxon>
    </lineage>
</organism>
<accession>A0A089MWI5</accession>
<dbReference type="KEGG" id="pbd:PBOR_30490"/>
<dbReference type="Gene3D" id="3.40.50.360">
    <property type="match status" value="1"/>
</dbReference>
<dbReference type="InterPro" id="IPR029039">
    <property type="entry name" value="Flavoprotein-like_sf"/>
</dbReference>
<keyword evidence="2" id="KW-1185">Reference proteome</keyword>
<dbReference type="AlphaFoldDB" id="A0A089MWI5"/>